<sequence>MASFAANGYLRFDNLVPKVLNEAAEKEMASHEVPREQAG</sequence>
<organism evidence="1">
    <name type="scientific">marine metagenome</name>
    <dbReference type="NCBI Taxonomy" id="408172"/>
    <lineage>
        <taxon>unclassified sequences</taxon>
        <taxon>metagenomes</taxon>
        <taxon>ecological metagenomes</taxon>
    </lineage>
</organism>
<accession>A0A382YZW1</accession>
<protein>
    <submittedName>
        <fullName evidence="1">Uncharacterized protein</fullName>
    </submittedName>
</protein>
<proteinExistence type="predicted"/>
<feature type="non-terminal residue" evidence="1">
    <location>
        <position position="39"/>
    </location>
</feature>
<evidence type="ECO:0000313" key="1">
    <source>
        <dbReference type="EMBL" id="SVD88355.1"/>
    </source>
</evidence>
<dbReference type="AlphaFoldDB" id="A0A382YZW1"/>
<name>A0A382YZW1_9ZZZZ</name>
<reference evidence="1" key="1">
    <citation type="submission" date="2018-05" db="EMBL/GenBank/DDBJ databases">
        <authorList>
            <person name="Lanie J.A."/>
            <person name="Ng W.-L."/>
            <person name="Kazmierczak K.M."/>
            <person name="Andrzejewski T.M."/>
            <person name="Davidsen T.M."/>
            <person name="Wayne K.J."/>
            <person name="Tettelin H."/>
            <person name="Glass J.I."/>
            <person name="Rusch D."/>
            <person name="Podicherti R."/>
            <person name="Tsui H.-C.T."/>
            <person name="Winkler M.E."/>
        </authorList>
    </citation>
    <scope>NUCLEOTIDE SEQUENCE</scope>
</reference>
<gene>
    <name evidence="1" type="ORF">METZ01_LOCUS441209</name>
</gene>
<dbReference type="EMBL" id="UINC01179599">
    <property type="protein sequence ID" value="SVD88355.1"/>
    <property type="molecule type" value="Genomic_DNA"/>
</dbReference>